<dbReference type="GO" id="GO:0006310">
    <property type="term" value="P:DNA recombination"/>
    <property type="evidence" value="ECO:0007669"/>
    <property type="project" value="UniProtKB-KW"/>
</dbReference>
<keyword evidence="5" id="KW-1185">Reference proteome</keyword>
<reference evidence="5" key="1">
    <citation type="submission" date="2016-07" db="EMBL/GenBank/DDBJ databases">
        <title>Sequence Frankia sp. strain CcI1.17.</title>
        <authorList>
            <person name="Ghodhbane-Gtari F."/>
            <person name="Swanson E."/>
            <person name="Gueddou A."/>
            <person name="Morris K."/>
            <person name="Hezbri K."/>
            <person name="Ktari A."/>
            <person name="Nouioui I."/>
            <person name="Abebe-Akele F."/>
            <person name="Simpson S."/>
            <person name="Thomas K."/>
            <person name="Gtari M."/>
            <person name="Tisa L.S."/>
            <person name="Hurst S."/>
        </authorList>
    </citation>
    <scope>NUCLEOTIDE SEQUENCE [LARGE SCALE GENOMIC DNA]</scope>
    <source>
        <strain evidence="5">Cc1.17</strain>
    </source>
</reference>
<dbReference type="InterPro" id="IPR013762">
    <property type="entry name" value="Integrase-like_cat_sf"/>
</dbReference>
<dbReference type="GO" id="GO:0003677">
    <property type="term" value="F:DNA binding"/>
    <property type="evidence" value="ECO:0007669"/>
    <property type="project" value="InterPro"/>
</dbReference>
<feature type="compositionally biased region" description="Polar residues" evidence="2">
    <location>
        <begin position="117"/>
        <end position="130"/>
    </location>
</feature>
<dbReference type="Proteomes" id="UP000179627">
    <property type="component" value="Unassembled WGS sequence"/>
</dbReference>
<evidence type="ECO:0000313" key="4">
    <source>
        <dbReference type="EMBL" id="OHV38293.1"/>
    </source>
</evidence>
<proteinExistence type="predicted"/>
<dbReference type="RefSeq" id="WP_071084019.1">
    <property type="nucleotide sequence ID" value="NZ_MBLM01000109.1"/>
</dbReference>
<feature type="domain" description="Tyr recombinase" evidence="3">
    <location>
        <begin position="31"/>
        <end position="130"/>
    </location>
</feature>
<feature type="compositionally biased region" description="Basic and acidic residues" evidence="2">
    <location>
        <begin position="95"/>
        <end position="107"/>
    </location>
</feature>
<dbReference type="EMBL" id="MBLM01000109">
    <property type="protein sequence ID" value="OHV38293.1"/>
    <property type="molecule type" value="Genomic_DNA"/>
</dbReference>
<comment type="caution">
    <text evidence="4">The sequence shown here is derived from an EMBL/GenBank/DDBJ whole genome shotgun (WGS) entry which is preliminary data.</text>
</comment>
<name>A0A1S1QUC5_9ACTN</name>
<gene>
    <name evidence="4" type="ORF">CC117_15150</name>
</gene>
<dbReference type="PROSITE" id="PS51898">
    <property type="entry name" value="TYR_RECOMBINASE"/>
    <property type="match status" value="1"/>
</dbReference>
<dbReference type="GO" id="GO:0015074">
    <property type="term" value="P:DNA integration"/>
    <property type="evidence" value="ECO:0007669"/>
    <property type="project" value="InterPro"/>
</dbReference>
<evidence type="ECO:0000313" key="5">
    <source>
        <dbReference type="Proteomes" id="UP000179627"/>
    </source>
</evidence>
<accession>A0A1S1QUC5</accession>
<dbReference type="InterPro" id="IPR002104">
    <property type="entry name" value="Integrase_catalytic"/>
</dbReference>
<dbReference type="AlphaFoldDB" id="A0A1S1QUC5"/>
<evidence type="ECO:0000256" key="1">
    <source>
        <dbReference type="ARBA" id="ARBA00023172"/>
    </source>
</evidence>
<organism evidence="4 5">
    <name type="scientific">Parafrankia colletiae</name>
    <dbReference type="NCBI Taxonomy" id="573497"/>
    <lineage>
        <taxon>Bacteria</taxon>
        <taxon>Bacillati</taxon>
        <taxon>Actinomycetota</taxon>
        <taxon>Actinomycetes</taxon>
        <taxon>Frankiales</taxon>
        <taxon>Frankiaceae</taxon>
        <taxon>Parafrankia</taxon>
    </lineage>
</organism>
<dbReference type="InterPro" id="IPR011010">
    <property type="entry name" value="DNA_brk_join_enz"/>
</dbReference>
<keyword evidence="1" id="KW-0233">DNA recombination</keyword>
<dbReference type="SUPFAM" id="SSF56349">
    <property type="entry name" value="DNA breaking-rejoining enzymes"/>
    <property type="match status" value="1"/>
</dbReference>
<evidence type="ECO:0000259" key="3">
    <source>
        <dbReference type="PROSITE" id="PS51898"/>
    </source>
</evidence>
<sequence>MLHRALRDAVRWDYLARNVAEDAEPPKPGRRPPTVWTPAQLRTFIDHVKDDRLYATYLLLVTTGLRRGAVAGLRRADVDLDQGAVSPSIPRVVVDGKADDGEQKTDSAYRPLVPDTISLTGSSSTPAPQA</sequence>
<dbReference type="Gene3D" id="1.10.443.10">
    <property type="entry name" value="Intergrase catalytic core"/>
    <property type="match status" value="1"/>
</dbReference>
<protein>
    <recommendedName>
        <fullName evidence="3">Tyr recombinase domain-containing protein</fullName>
    </recommendedName>
</protein>
<evidence type="ECO:0000256" key="2">
    <source>
        <dbReference type="SAM" id="MobiDB-lite"/>
    </source>
</evidence>
<feature type="region of interest" description="Disordered" evidence="2">
    <location>
        <begin position="95"/>
        <end position="130"/>
    </location>
</feature>